<reference evidence="2 3" key="1">
    <citation type="submission" date="2019-08" db="EMBL/GenBank/DDBJ databases">
        <title>Complete genomes of the Campylobacter fetus subsp. venerealis, Campylobacter lari subsp. concheus, Campylobacter sputorum bv. sputorum and Campylobacter volucris type strains.</title>
        <authorList>
            <person name="Miller W.G."/>
            <person name="Yee E."/>
        </authorList>
    </citation>
    <scope>NUCLEOTIDE SEQUENCE [LARGE SCALE GENOMIC DNA]</scope>
    <source>
        <strain evidence="2 3">NCTC 10354</strain>
    </source>
</reference>
<dbReference type="InterPro" id="IPR056670">
    <property type="entry name" value="DUF7768"/>
</dbReference>
<dbReference type="Gene3D" id="3.40.50.10400">
    <property type="entry name" value="Hypothetical protein PA1492"/>
    <property type="match status" value="1"/>
</dbReference>
<dbReference type="EMBL" id="CP043435">
    <property type="protein sequence ID" value="QEL45399.1"/>
    <property type="molecule type" value="Genomic_DNA"/>
</dbReference>
<organism evidence="2 3">
    <name type="scientific">Campylobacter fetus subsp. venerealis NCTC 10354</name>
    <dbReference type="NCBI Taxonomy" id="983328"/>
    <lineage>
        <taxon>Bacteria</taxon>
        <taxon>Pseudomonadati</taxon>
        <taxon>Campylobacterota</taxon>
        <taxon>Epsilonproteobacteria</taxon>
        <taxon>Campylobacterales</taxon>
        <taxon>Campylobacteraceae</taxon>
        <taxon>Campylobacter</taxon>
        <taxon>Campylobacter fetus subsp. venerealis bv. venerealis</taxon>
    </lineage>
</organism>
<protein>
    <recommendedName>
        <fullName evidence="1">DUF7768 domain-containing protein</fullName>
    </recommendedName>
</protein>
<dbReference type="AlphaFoldDB" id="A0AAE6IZR8"/>
<gene>
    <name evidence="2" type="ORF">CFVT_1477</name>
</gene>
<dbReference type="Pfam" id="PF24963">
    <property type="entry name" value="DUF7768"/>
    <property type="match status" value="1"/>
</dbReference>
<sequence>MKRTMRLVYVASPYASISVAKDENQRRQYAKKIAIRECQKVIGAGYEPISPVLAFCDVFDESDRERVMNACFELLSSCSYILCKKRL</sequence>
<dbReference type="RefSeq" id="WP_002850340.1">
    <property type="nucleotide sequence ID" value="NZ_CP043435.1"/>
</dbReference>
<accession>A0AAE6IZR8</accession>
<evidence type="ECO:0000259" key="1">
    <source>
        <dbReference type="Pfam" id="PF24963"/>
    </source>
</evidence>
<feature type="domain" description="DUF7768" evidence="1">
    <location>
        <begin position="7"/>
        <end position="81"/>
    </location>
</feature>
<name>A0AAE6IZR8_CAMFE</name>
<evidence type="ECO:0000313" key="3">
    <source>
        <dbReference type="Proteomes" id="UP000322035"/>
    </source>
</evidence>
<evidence type="ECO:0000313" key="2">
    <source>
        <dbReference type="EMBL" id="QEL45399.1"/>
    </source>
</evidence>
<proteinExistence type="predicted"/>
<dbReference type="Proteomes" id="UP000322035">
    <property type="component" value="Chromosome"/>
</dbReference>